<evidence type="ECO:0000313" key="2">
    <source>
        <dbReference type="Proteomes" id="UP000001025"/>
    </source>
</evidence>
<dbReference type="OrthoDB" id="288965at2"/>
<reference evidence="1 2" key="1">
    <citation type="journal article" date="2003" name="Proc. Natl. Acad. Sci. U.S.A.">
        <title>Complete genome sequence of the marine planctomycete Pirellula sp. strain 1.</title>
        <authorList>
            <person name="Gloeckner F.O."/>
            <person name="Kube M."/>
            <person name="Bauer M."/>
            <person name="Teeling H."/>
            <person name="Lombardot T."/>
            <person name="Ludwig W."/>
            <person name="Gade D."/>
            <person name="Beck A."/>
            <person name="Borzym K."/>
            <person name="Heitmann K."/>
            <person name="Rabus R."/>
            <person name="Schlesner H."/>
            <person name="Amann R."/>
            <person name="Reinhardt R."/>
        </authorList>
    </citation>
    <scope>NUCLEOTIDE SEQUENCE [LARGE SCALE GENOMIC DNA]</scope>
    <source>
        <strain evidence="2">DSM 10527 / NCIMB 13988 / SH1</strain>
    </source>
</reference>
<sequence>MLTRKESLPHSLNRFAVSMNPPIKPTAFLVGMLVLAGCRSAPKDTSEMDAILKTVVYDTSVPVIPASFPVAFSSSTPATSEPAASAPKPNVTFAERTKATGRFVGDGLKATAGLILLGGIKIVESSLGLGDDDSPSYGSADRNFNQWLDDRDRWRKEDRTANTGS</sequence>
<dbReference type="Proteomes" id="UP000001025">
    <property type="component" value="Chromosome"/>
</dbReference>
<dbReference type="AlphaFoldDB" id="Q7UUU9"/>
<protein>
    <submittedName>
        <fullName evidence="1">Uncharacterized protein</fullName>
    </submittedName>
</protein>
<evidence type="ECO:0000313" key="1">
    <source>
        <dbReference type="EMBL" id="CAD72978.1"/>
    </source>
</evidence>
<proteinExistence type="predicted"/>
<dbReference type="EMBL" id="BX294138">
    <property type="protein sequence ID" value="CAD72978.1"/>
    <property type="molecule type" value="Genomic_DNA"/>
</dbReference>
<keyword evidence="2" id="KW-1185">Reference proteome</keyword>
<dbReference type="InParanoid" id="Q7UUU9"/>
<dbReference type="HOGENOM" id="CLU_1609482_0_0_0"/>
<dbReference type="KEGG" id="rba:RB3050"/>
<name>Q7UUU9_RHOBA</name>
<dbReference type="EnsemblBacteria" id="CAD72978">
    <property type="protein sequence ID" value="CAD72978"/>
    <property type="gene ID" value="RB3050"/>
</dbReference>
<gene>
    <name evidence="1" type="ordered locus">RB3050</name>
</gene>
<organism evidence="1 2">
    <name type="scientific">Rhodopirellula baltica (strain DSM 10527 / NCIMB 13988 / SH1)</name>
    <dbReference type="NCBI Taxonomy" id="243090"/>
    <lineage>
        <taxon>Bacteria</taxon>
        <taxon>Pseudomonadati</taxon>
        <taxon>Planctomycetota</taxon>
        <taxon>Planctomycetia</taxon>
        <taxon>Pirellulales</taxon>
        <taxon>Pirellulaceae</taxon>
        <taxon>Rhodopirellula</taxon>
    </lineage>
</organism>
<accession>Q7UUU9</accession>